<dbReference type="Pfam" id="PF14226">
    <property type="entry name" value="DIOX_N"/>
    <property type="match status" value="1"/>
</dbReference>
<evidence type="ECO:0000313" key="6">
    <source>
        <dbReference type="Proteomes" id="UP001605036"/>
    </source>
</evidence>
<dbReference type="AlphaFoldDB" id="A0ABD1Z2V6"/>
<comment type="caution">
    <text evidence="5">The sequence shown here is derived from an EMBL/GenBank/DDBJ whole genome shotgun (WGS) entry which is preliminary data.</text>
</comment>
<dbReference type="Gene3D" id="2.60.120.330">
    <property type="entry name" value="B-lactam Antibiotic, Isopenicillin N Synthase, Chain"/>
    <property type="match status" value="1"/>
</dbReference>
<dbReference type="InterPro" id="IPR026992">
    <property type="entry name" value="DIOX_N"/>
</dbReference>
<proteinExistence type="inferred from homology"/>
<dbReference type="InterPro" id="IPR027443">
    <property type="entry name" value="IPNS-like_sf"/>
</dbReference>
<dbReference type="GO" id="GO:0016491">
    <property type="term" value="F:oxidoreductase activity"/>
    <property type="evidence" value="ECO:0007669"/>
    <property type="project" value="UniProtKB-KW"/>
</dbReference>
<sequence length="315" mass="35368">MTVKLEIPVIDLAGSDGAEREKVCKEVVRAAEEWGFFQVINHGVDESLMKKALDVYTEFFHSPLEEKMKVVIPEDSIEGWKHPKLTQTSDYLQHVSSAYSAEYVANSWIPATPRYTKNWPPSPSCLRPTMIDFVNAGTGLHEKLLRMMAEGIGLESDAFVKYFADPRVSIRANFYPLKTDGSFVGSLDPHSDISGTTLLTDFVDGLEVKKDETWVRVHPLPSGFVVNVGDLVEILSNGRFKSVLHRGCPNESKERLSVACFYMPNDNAVLAPLKELLVDGQQTKYKAVRFDEYFESFLANGNNLKGRIQTLKVED</sequence>
<dbReference type="SUPFAM" id="SSF51197">
    <property type="entry name" value="Clavaminate synthase-like"/>
    <property type="match status" value="1"/>
</dbReference>
<dbReference type="InterPro" id="IPR050231">
    <property type="entry name" value="Iron_ascorbate_oxido_reductase"/>
</dbReference>
<comment type="similarity">
    <text evidence="3">Belongs to the iron/ascorbate-dependent oxidoreductase family.</text>
</comment>
<gene>
    <name evidence="5" type="ORF">R1flu_009311</name>
</gene>
<accession>A0ABD1Z2V6</accession>
<keyword evidence="6" id="KW-1185">Reference proteome</keyword>
<dbReference type="EMBL" id="JBHFFA010000002">
    <property type="protein sequence ID" value="KAL2641724.1"/>
    <property type="molecule type" value="Genomic_DNA"/>
</dbReference>
<dbReference type="Proteomes" id="UP001605036">
    <property type="component" value="Unassembled WGS sequence"/>
</dbReference>
<protein>
    <recommendedName>
        <fullName evidence="4">Fe2OG dioxygenase domain-containing protein</fullName>
    </recommendedName>
</protein>
<keyword evidence="1 3" id="KW-0479">Metal-binding</keyword>
<dbReference type="PROSITE" id="PS51471">
    <property type="entry name" value="FE2OG_OXY"/>
    <property type="match status" value="1"/>
</dbReference>
<feature type="domain" description="Fe2OG dioxygenase" evidence="4">
    <location>
        <begin position="166"/>
        <end position="264"/>
    </location>
</feature>
<evidence type="ECO:0000313" key="5">
    <source>
        <dbReference type="EMBL" id="KAL2641724.1"/>
    </source>
</evidence>
<name>A0ABD1Z2V6_9MARC</name>
<dbReference type="GO" id="GO:0046872">
    <property type="term" value="F:metal ion binding"/>
    <property type="evidence" value="ECO:0007669"/>
    <property type="project" value="UniProtKB-KW"/>
</dbReference>
<keyword evidence="3" id="KW-0560">Oxidoreductase</keyword>
<dbReference type="InterPro" id="IPR005123">
    <property type="entry name" value="Oxoglu/Fe-dep_dioxygenase_dom"/>
</dbReference>
<evidence type="ECO:0000256" key="1">
    <source>
        <dbReference type="ARBA" id="ARBA00022723"/>
    </source>
</evidence>
<reference evidence="5 6" key="1">
    <citation type="submission" date="2024-09" db="EMBL/GenBank/DDBJ databases">
        <title>Chromosome-scale assembly of Riccia fluitans.</title>
        <authorList>
            <person name="Paukszto L."/>
            <person name="Sawicki J."/>
            <person name="Karawczyk K."/>
            <person name="Piernik-Szablinska J."/>
            <person name="Szczecinska M."/>
            <person name="Mazdziarz M."/>
        </authorList>
    </citation>
    <scope>NUCLEOTIDE SEQUENCE [LARGE SCALE GENOMIC DNA]</scope>
    <source>
        <strain evidence="5">Rf_01</strain>
        <tissue evidence="5">Aerial parts of the thallus</tissue>
    </source>
</reference>
<keyword evidence="2 3" id="KW-0408">Iron</keyword>
<evidence type="ECO:0000259" key="4">
    <source>
        <dbReference type="PROSITE" id="PS51471"/>
    </source>
</evidence>
<dbReference type="Pfam" id="PF03171">
    <property type="entry name" value="2OG-FeII_Oxy"/>
    <property type="match status" value="1"/>
</dbReference>
<organism evidence="5 6">
    <name type="scientific">Riccia fluitans</name>
    <dbReference type="NCBI Taxonomy" id="41844"/>
    <lineage>
        <taxon>Eukaryota</taxon>
        <taxon>Viridiplantae</taxon>
        <taxon>Streptophyta</taxon>
        <taxon>Embryophyta</taxon>
        <taxon>Marchantiophyta</taxon>
        <taxon>Marchantiopsida</taxon>
        <taxon>Marchantiidae</taxon>
        <taxon>Marchantiales</taxon>
        <taxon>Ricciaceae</taxon>
        <taxon>Riccia</taxon>
    </lineage>
</organism>
<evidence type="ECO:0000256" key="2">
    <source>
        <dbReference type="ARBA" id="ARBA00023004"/>
    </source>
</evidence>
<evidence type="ECO:0000256" key="3">
    <source>
        <dbReference type="RuleBase" id="RU003682"/>
    </source>
</evidence>
<dbReference type="InterPro" id="IPR044861">
    <property type="entry name" value="IPNS-like_FE2OG_OXY"/>
</dbReference>
<dbReference type="PANTHER" id="PTHR47990">
    <property type="entry name" value="2-OXOGLUTARATE (2OG) AND FE(II)-DEPENDENT OXYGENASE SUPERFAMILY PROTEIN-RELATED"/>
    <property type="match status" value="1"/>
</dbReference>